<dbReference type="RefSeq" id="XP_004702784.1">
    <property type="nucleotide sequence ID" value="XM_004702727.1"/>
</dbReference>
<comment type="function">
    <text evidence="8">Efficiently inhibits forskolin-induced production of cAMP. Blocks morphine-induced analgesia.</text>
</comment>
<keyword evidence="4" id="KW-0964">Secreted</keyword>
<reference evidence="13" key="1">
    <citation type="submission" date="2025-08" db="UniProtKB">
        <authorList>
            <consortium name="RefSeq"/>
        </authorList>
    </citation>
    <scope>IDENTIFICATION</scope>
</reference>
<evidence type="ECO:0000256" key="1">
    <source>
        <dbReference type="ARBA" id="ARBA00004613"/>
    </source>
</evidence>
<feature type="region of interest" description="Disordered" evidence="10">
    <location>
        <begin position="39"/>
        <end position="59"/>
    </location>
</feature>
<dbReference type="GO" id="GO:0007218">
    <property type="term" value="P:neuropeptide signaling pathway"/>
    <property type="evidence" value="ECO:0007669"/>
    <property type="project" value="UniProtKB-KW"/>
</dbReference>
<evidence type="ECO:0000256" key="3">
    <source>
        <dbReference type="ARBA" id="ARBA00020574"/>
    </source>
</evidence>
<gene>
    <name evidence="13" type="primary">NPVF</name>
</gene>
<evidence type="ECO:0000256" key="10">
    <source>
        <dbReference type="SAM" id="MobiDB-lite"/>
    </source>
</evidence>
<dbReference type="PANTHER" id="PTHR14403">
    <property type="entry name" value="RFAMIDE PEPTIDE GONADOTROPIN INHIBITORY HORMONE"/>
    <property type="match status" value="1"/>
</dbReference>
<comment type="function">
    <text evidence="9">Efficiently inhibits forskolin-induced production of cAMP. Acts as a potent negative regulator of gonadotropin synthesis and secretion. Induces secretion of prolactin.</text>
</comment>
<evidence type="ECO:0000313" key="13">
    <source>
        <dbReference type="RefSeq" id="XP_004702784.1"/>
    </source>
</evidence>
<evidence type="ECO:0000313" key="12">
    <source>
        <dbReference type="Proteomes" id="UP000694863"/>
    </source>
</evidence>
<sequence length="197" mass="21973">MEMIASTRFVVLALATASLLASSIFCADDFAMHHLHSRENADKRAEHRGNPKGDREGSFHLEELKDWDPKGIPKMSLPAVNRIPHAAANLPLRFGRAMEGGGVGPMTTLPLRFGRNMKGSILRRVPNLPQRFGRTVAVKSVTGTLSDLIQQSMTSPSVDFLYSMSCLPQEFQNPDLRKHPRKPVFKKIDDAELKQEK</sequence>
<dbReference type="GeneID" id="101641824"/>
<dbReference type="Proteomes" id="UP000694863">
    <property type="component" value="Unplaced"/>
</dbReference>
<keyword evidence="7 13" id="KW-0527">Neuropeptide</keyword>
<name>A0ABM0ILG3_ECHTE</name>
<feature type="chain" id="PRO_5046296235" description="Pro-FMRFamide-related neuropeptide VF" evidence="11">
    <location>
        <begin position="22"/>
        <end position="197"/>
    </location>
</feature>
<comment type="similarity">
    <text evidence="2">Belongs to the FARP (FMRFamide related peptide) family.</text>
</comment>
<evidence type="ECO:0000256" key="7">
    <source>
        <dbReference type="ARBA" id="ARBA00023320"/>
    </source>
</evidence>
<evidence type="ECO:0000256" key="4">
    <source>
        <dbReference type="ARBA" id="ARBA00022525"/>
    </source>
</evidence>
<protein>
    <recommendedName>
        <fullName evidence="3">Pro-FMRFamide-related neuropeptide VF</fullName>
    </recommendedName>
</protein>
<keyword evidence="12" id="KW-1185">Reference proteome</keyword>
<organism evidence="12 13">
    <name type="scientific">Echinops telfairi</name>
    <name type="common">Lesser hedgehog tenrec</name>
    <dbReference type="NCBI Taxonomy" id="9371"/>
    <lineage>
        <taxon>Eukaryota</taxon>
        <taxon>Metazoa</taxon>
        <taxon>Chordata</taxon>
        <taxon>Craniata</taxon>
        <taxon>Vertebrata</taxon>
        <taxon>Euteleostomi</taxon>
        <taxon>Mammalia</taxon>
        <taxon>Eutheria</taxon>
        <taxon>Afrotheria</taxon>
        <taxon>Tenrecidae</taxon>
        <taxon>Tenrecinae</taxon>
        <taxon>Echinops</taxon>
    </lineage>
</organism>
<evidence type="ECO:0000256" key="11">
    <source>
        <dbReference type="SAM" id="SignalP"/>
    </source>
</evidence>
<evidence type="ECO:0000256" key="5">
    <source>
        <dbReference type="ARBA" id="ARBA00022729"/>
    </source>
</evidence>
<feature type="signal peptide" evidence="11">
    <location>
        <begin position="1"/>
        <end position="21"/>
    </location>
</feature>
<evidence type="ECO:0000256" key="6">
    <source>
        <dbReference type="ARBA" id="ARBA00022815"/>
    </source>
</evidence>
<dbReference type="InterPro" id="IPR026297">
    <property type="entry name" value="FMRFamide-related/fGRP"/>
</dbReference>
<comment type="subcellular location">
    <subcellularLocation>
        <location evidence="1">Secreted</location>
    </subcellularLocation>
</comment>
<keyword evidence="6" id="KW-0027">Amidation</keyword>
<proteinExistence type="inferred from homology"/>
<evidence type="ECO:0000256" key="8">
    <source>
        <dbReference type="ARBA" id="ARBA00045318"/>
    </source>
</evidence>
<evidence type="ECO:0000256" key="9">
    <source>
        <dbReference type="ARBA" id="ARBA00046154"/>
    </source>
</evidence>
<accession>A0ABM0ILG3</accession>
<dbReference type="PANTHER" id="PTHR14403:SF6">
    <property type="entry name" value="PRO-FMRFAMIDE-RELATED NEUROPEPTIDE VF"/>
    <property type="match status" value="1"/>
</dbReference>
<keyword evidence="5 11" id="KW-0732">Signal</keyword>
<evidence type="ECO:0000256" key="2">
    <source>
        <dbReference type="ARBA" id="ARBA00006356"/>
    </source>
</evidence>